<dbReference type="Pfam" id="PF01835">
    <property type="entry name" value="MG2"/>
    <property type="match status" value="1"/>
</dbReference>
<dbReference type="OrthoDB" id="9767116at2"/>
<dbReference type="InterPro" id="IPR008930">
    <property type="entry name" value="Terpenoid_cyclase/PrenylTrfase"/>
</dbReference>
<feature type="region of interest" description="Disordered" evidence="2">
    <location>
        <begin position="1"/>
        <end position="30"/>
    </location>
</feature>
<dbReference type="SUPFAM" id="SSF48239">
    <property type="entry name" value="Terpenoid cyclases/Protein prenyltransferases"/>
    <property type="match status" value="1"/>
</dbReference>
<dbReference type="Pfam" id="PF00207">
    <property type="entry name" value="A2M"/>
    <property type="match status" value="1"/>
</dbReference>
<gene>
    <name evidence="5" type="ORF">E8A74_09150</name>
</gene>
<comment type="caution">
    <text evidence="5">The sequence shown here is derived from an EMBL/GenBank/DDBJ whole genome shotgun (WGS) entry which is preliminary data.</text>
</comment>
<evidence type="ECO:0000313" key="5">
    <source>
        <dbReference type="EMBL" id="TKD10173.1"/>
    </source>
</evidence>
<evidence type="ECO:0000313" key="6">
    <source>
        <dbReference type="Proteomes" id="UP000309215"/>
    </source>
</evidence>
<accession>A0A4U1JFV7</accession>
<dbReference type="PANTHER" id="PTHR40094">
    <property type="entry name" value="ALPHA-2-MACROGLOBULIN HOMOLOG"/>
    <property type="match status" value="1"/>
</dbReference>
<dbReference type="SMART" id="SM01360">
    <property type="entry name" value="A2M"/>
    <property type="match status" value="1"/>
</dbReference>
<dbReference type="InterPro" id="IPR001599">
    <property type="entry name" value="Macroglobln_a2"/>
</dbReference>
<evidence type="ECO:0008006" key="7">
    <source>
        <dbReference type="Google" id="ProtNLM"/>
    </source>
</evidence>
<dbReference type="Proteomes" id="UP000309215">
    <property type="component" value="Unassembled WGS sequence"/>
</dbReference>
<dbReference type="InterPro" id="IPR041462">
    <property type="entry name" value="Bact_A2M_MG6"/>
</dbReference>
<proteinExistence type="inferred from homology"/>
<dbReference type="Gene3D" id="1.50.10.20">
    <property type="match status" value="1"/>
</dbReference>
<dbReference type="SMART" id="SM01419">
    <property type="entry name" value="Thiol-ester_cl"/>
    <property type="match status" value="1"/>
</dbReference>
<dbReference type="Pfam" id="PF17962">
    <property type="entry name" value="bMG6"/>
    <property type="match status" value="1"/>
</dbReference>
<comment type="similarity">
    <text evidence="1">Belongs to the protease inhibitor I39 (alpha-2-macroglobulin) family. Bacterial alpha-2-macroglobulin subfamily.</text>
</comment>
<organism evidence="5 6">
    <name type="scientific">Polyangium fumosum</name>
    <dbReference type="NCBI Taxonomy" id="889272"/>
    <lineage>
        <taxon>Bacteria</taxon>
        <taxon>Pseudomonadati</taxon>
        <taxon>Myxococcota</taxon>
        <taxon>Polyangia</taxon>
        <taxon>Polyangiales</taxon>
        <taxon>Polyangiaceae</taxon>
        <taxon>Polyangium</taxon>
    </lineage>
</organism>
<dbReference type="InterPro" id="IPR011625">
    <property type="entry name" value="A2M_N_BRD"/>
</dbReference>
<dbReference type="CDD" id="cd02891">
    <property type="entry name" value="A2M_like"/>
    <property type="match status" value="1"/>
</dbReference>
<feature type="domain" description="Alpha-2-macroglobulin bait region" evidence="3">
    <location>
        <begin position="1085"/>
        <end position="1231"/>
    </location>
</feature>
<dbReference type="Gene3D" id="2.60.40.3710">
    <property type="match status" value="1"/>
</dbReference>
<sequence>MVVASNDGASHARAVPVGPTPRRGFHTSRHAGHTSEFVTMRFHSPLRAAQGVEGARTMSSARTRPLWLVPAVLFASSFGLVCSTPSVPTTLPGQPPPPVVIERAVHKGDEPLVFPPAVSRKDRLPVYGDEVDRTSTDLSVQSPSLDDDRKFSFRGTSFRIVFNQRVARPAPDPAAKGPTKAAEGTIRLTPSVEGEAYWLSETTLEFVAKRPFDAETTYGVELGEVKTPAGAGLKEAWKAQFKATPGVTIAGKDLGYIPVAGRHRVIAMHPNDGRDVGARETFAVLYDQPIDLGLARSLVTLTDAATERPISVVFDHPKTPTFQGIKVDPKFVVLVRPVTPVAAGTKLALHAKPRFLEKLHQAQEIDVTVAEALAFLEVTCEWYWDDDGRQRSCTFQDGKLYTAGREIRVSFNQAIATPDEKLAARVRVSPAVRNMTVRNERWDNEIVIRGEFEPSKSYEVSIDGLVDDHGSRLGKPVSFRTEMAPMPASVTMADGMLWLDPETTRHFAVTSRNVAKASLLAWPVASTDRAAQEAALRRVRTRELPPEAAPVRISIPIKAERNKLVTTQLDLSKHLSAGQSYVTSIAADEIAFNAKLAKFPRGSEAGKPLVALIRPGDERSLAVHTRATPNATIVQVSRLAGGAPVQGALVRLSGDENSAGVTTDASGIALLPFDLRATERPFLDVRAQDADFILPLDGDGITERQIFPDLASGEGAPSSFGRAFVLTDRGIYRPGSSVFVKATVRKPDGAALAPIAGASLRLHVVGPTGDDVFQQTLTTNDMGSLSTTITIPADAKIGRHQILLEQPEKEGEPLAQTIVQVAEFEPPRFVVDVDAAADAKNTMRAEVRARYLFGAPMDGAIASWTVRREGAPFPEGPLTSAGLSFRRAPRWYDDEEQPWSRAGEGSLSADGKLAVVQALEIASALGPQKFVIEADVTDASHRHVAGRGSVVVHPAKRYAGMKLPQTWYGVGDDVPVELGVIDPEGRPVEGATVTAKLERVEWQYARRRGAGGSLEWDWTSKKIEAGRCTVTSGKQPVTCKVNIGRSGSYEITAEVDGRTGGAMGLWAYGSEGEALPAAPERPHALDLSADKSKYAPGETAKILVRNPFPEATLVTTIEQGDLLEKRAMRVKAGATVIDVPLRAEHAPYVHATATLLPIGAKGRAATDYKIGAVRLPVSMAGARLEVAARSDKPFYRPGDEAEIDIEVTDGGKPEGDAEVALAVVDEGVLRLTDFHPIDPAAALRPGRGLSFRVRDSRSDLGELFERSHVPGDGGGAALSTITEARKKFVETALFKPDVRPDAQGKAKVRFKLPDNLTEFRIMAVALDREGKGAKSEASFLVKKPVMLVPVVPRFARVGDRFEAATMLHNETAAALGATVRLGARSQTVNVPAGSKVRVGFSLEPAAAGALPLLFSAEDEAGKKLDEVEAKLVVDEPGIDERPRLGGAFVRKEEVLLDVPAGVIERGGFLTVKVGEHLWPELGARLEWLLGYPHGCVEQTTSSTLPLIAARTILPRIGVTRLSEGELQKRIAAGMQRLATMRTDSGGLAYWPGGDEPNVYGTAYAIRAVILAKKAGINPPAGLFEGMQRFLADRMLDEDTAPEVSAAIAESLADAGALERSAADALFDRKNDQSVFGLGSLALALASLPEQEDRVKTLLDMIEASFDERGALSNTKRMNDFYYYGSPARSRAQAAIALARLRRSSTILPLLLREIAADMDDYTTQATAYSLLALGQHLEVSTDDGATVRVKLDGESLAPTADLGFGSKEFAIPLSRVRGKKMKLVLEAEGDRSVGYAMTSAWQRAIAAADSPAGTRGENGPSIYRVISDPRGGAVDLSKVKAGDLLRVALYARLPEVGDERRGYVALTDRLPAGFEPVQPDLATVASAPGIDAHHPFYSALRWSSSEASHIEMRDDRVNVYFDKVWGDSVAATYLVRATTPGVFALPAAAGELMYEPDSVGYSDAGQVTIQ</sequence>
<dbReference type="EMBL" id="SSMQ01000007">
    <property type="protein sequence ID" value="TKD10173.1"/>
    <property type="molecule type" value="Genomic_DNA"/>
</dbReference>
<dbReference type="InterPro" id="IPR051802">
    <property type="entry name" value="YfhM-like"/>
</dbReference>
<dbReference type="Gene3D" id="2.60.40.1930">
    <property type="match status" value="1"/>
</dbReference>
<evidence type="ECO:0000256" key="1">
    <source>
        <dbReference type="ARBA" id="ARBA00010556"/>
    </source>
</evidence>
<dbReference type="GO" id="GO:0004866">
    <property type="term" value="F:endopeptidase inhibitor activity"/>
    <property type="evidence" value="ECO:0007669"/>
    <property type="project" value="InterPro"/>
</dbReference>
<protein>
    <recommendedName>
        <fullName evidence="7">Alpha-2-macroglobulin</fullName>
    </recommendedName>
</protein>
<dbReference type="Pfam" id="PF17973">
    <property type="entry name" value="bMG10"/>
    <property type="match status" value="1"/>
</dbReference>
<name>A0A4U1JFV7_9BACT</name>
<evidence type="ECO:0000259" key="3">
    <source>
        <dbReference type="SMART" id="SM01359"/>
    </source>
</evidence>
<dbReference type="Pfam" id="PF07703">
    <property type="entry name" value="A2M_BRD"/>
    <property type="match status" value="1"/>
</dbReference>
<dbReference type="InterPro" id="IPR041246">
    <property type="entry name" value="Bact_MG10"/>
</dbReference>
<dbReference type="InterPro" id="IPR047565">
    <property type="entry name" value="Alpha-macroglob_thiol-ester_cl"/>
</dbReference>
<evidence type="ECO:0000256" key="2">
    <source>
        <dbReference type="SAM" id="MobiDB-lite"/>
    </source>
</evidence>
<keyword evidence="6" id="KW-1185">Reference proteome</keyword>
<feature type="domain" description="Alpha-2-macroglobulin" evidence="4">
    <location>
        <begin position="1291"/>
        <end position="1381"/>
    </location>
</feature>
<evidence type="ECO:0000259" key="4">
    <source>
        <dbReference type="SMART" id="SM01360"/>
    </source>
</evidence>
<dbReference type="SMART" id="SM01359">
    <property type="entry name" value="A2M_N_2"/>
    <property type="match status" value="1"/>
</dbReference>
<reference evidence="5 6" key="1">
    <citation type="submission" date="2019-04" db="EMBL/GenBank/DDBJ databases">
        <authorList>
            <person name="Li Y."/>
            <person name="Wang J."/>
        </authorList>
    </citation>
    <scope>NUCLEOTIDE SEQUENCE [LARGE SCALE GENOMIC DNA]</scope>
    <source>
        <strain evidence="5 6">DSM 14668</strain>
    </source>
</reference>
<dbReference type="InterPro" id="IPR002890">
    <property type="entry name" value="MG2"/>
</dbReference>
<dbReference type="Gene3D" id="2.20.130.20">
    <property type="match status" value="1"/>
</dbReference>
<dbReference type="PANTHER" id="PTHR40094:SF1">
    <property type="entry name" value="UBIQUITIN DOMAIN-CONTAINING PROTEIN"/>
    <property type="match status" value="1"/>
</dbReference>